<feature type="transmembrane region" description="Helical" evidence="6">
    <location>
        <begin position="371"/>
        <end position="388"/>
    </location>
</feature>
<proteinExistence type="inferred from homology"/>
<evidence type="ECO:0000313" key="8">
    <source>
        <dbReference type="Proteomes" id="UP000824890"/>
    </source>
</evidence>
<evidence type="ECO:0000256" key="5">
    <source>
        <dbReference type="ARBA" id="ARBA00023136"/>
    </source>
</evidence>
<dbReference type="Proteomes" id="UP000824890">
    <property type="component" value="Unassembled WGS sequence"/>
</dbReference>
<comment type="caution">
    <text evidence="7">The sequence shown here is derived from an EMBL/GenBank/DDBJ whole genome shotgun (WGS) entry which is preliminary data.</text>
</comment>
<gene>
    <name evidence="7" type="ORF">HID58_058005</name>
</gene>
<dbReference type="PANTHER" id="PTHR12428:SF49">
    <property type="entry name" value="OXAA_YIDC-LIKE MEMBRANE INSERTION PROTEIN"/>
    <property type="match status" value="1"/>
</dbReference>
<dbReference type="PANTHER" id="PTHR12428">
    <property type="entry name" value="OXA1"/>
    <property type="match status" value="1"/>
</dbReference>
<name>A0ABQ7ZNT3_BRANA</name>
<evidence type="ECO:0000256" key="3">
    <source>
        <dbReference type="ARBA" id="ARBA00022692"/>
    </source>
</evidence>
<evidence type="ECO:0000256" key="4">
    <source>
        <dbReference type="ARBA" id="ARBA00022989"/>
    </source>
</evidence>
<keyword evidence="8" id="KW-1185">Reference proteome</keyword>
<feature type="transmembrane region" description="Helical" evidence="6">
    <location>
        <begin position="342"/>
        <end position="359"/>
    </location>
</feature>
<organism evidence="7 8">
    <name type="scientific">Brassica napus</name>
    <name type="common">Rape</name>
    <dbReference type="NCBI Taxonomy" id="3708"/>
    <lineage>
        <taxon>Eukaryota</taxon>
        <taxon>Viridiplantae</taxon>
        <taxon>Streptophyta</taxon>
        <taxon>Embryophyta</taxon>
        <taxon>Tracheophyta</taxon>
        <taxon>Spermatophyta</taxon>
        <taxon>Magnoliopsida</taxon>
        <taxon>eudicotyledons</taxon>
        <taxon>Gunneridae</taxon>
        <taxon>Pentapetalae</taxon>
        <taxon>rosids</taxon>
        <taxon>malvids</taxon>
        <taxon>Brassicales</taxon>
        <taxon>Brassicaceae</taxon>
        <taxon>Brassiceae</taxon>
        <taxon>Brassica</taxon>
    </lineage>
</organism>
<accession>A0ABQ7ZNT3</accession>
<evidence type="ECO:0000256" key="1">
    <source>
        <dbReference type="ARBA" id="ARBA00004141"/>
    </source>
</evidence>
<keyword evidence="4 6" id="KW-1133">Transmembrane helix</keyword>
<keyword evidence="5 6" id="KW-0472">Membrane</keyword>
<evidence type="ECO:0000256" key="6">
    <source>
        <dbReference type="SAM" id="Phobius"/>
    </source>
</evidence>
<keyword evidence="3 6" id="KW-0812">Transmembrane</keyword>
<evidence type="ECO:0000313" key="7">
    <source>
        <dbReference type="EMBL" id="KAH0881909.1"/>
    </source>
</evidence>
<dbReference type="EMBL" id="JAGKQM010000014">
    <property type="protein sequence ID" value="KAH0881909.1"/>
    <property type="molecule type" value="Genomic_DNA"/>
</dbReference>
<comment type="similarity">
    <text evidence="2">Belongs to the OXA1/ALB3/YidC (TC 2.A.9.2) family.</text>
</comment>
<protein>
    <submittedName>
        <fullName evidence="7">Uncharacterized protein</fullName>
    </submittedName>
</protein>
<sequence>AVYIYLITDRISLYILSMCKSLFSSLSHTVFLVQSKTLDSFLCTQIACRDKQVAKLRKALGMPYDPAVTASEQQRIMARVISAMTTIDVKWLVLFVASQGEIFHQNGSARSPPQAPPLVLHHIKDYTEPSLTESSLLVPMLHRQVFFKDRKKMSFAQPVCSPGVLLCRHISSSSKPEEWSIDALGDIVEGLVPKKSVEAMSTTIDGCSAAFESLYSPLNCVHYVINGIHDLTGCNWSMSVVLTALLASGLMWPVSMRIQRQVWELKILRMSIQKARRVMQTCDPKSLSKHKKWEAECTHKFGECYKSYLPLSLLNLLIFINGINTMAKKIPGFTDLSTLDSFYMLPLMTGLTFWFTSKVPTISLTKNLSRMKELPLYCIVFIVVQAAYKYEPAVYFYVITYKISLCTLTWMCRSKQIAKLSKRIMARVISVMREFIDVVKKKDKN</sequence>
<feature type="non-terminal residue" evidence="7">
    <location>
        <position position="1"/>
    </location>
</feature>
<dbReference type="InterPro" id="IPR001708">
    <property type="entry name" value="YidC/ALB3/OXA1/COX18"/>
</dbReference>
<evidence type="ECO:0000256" key="2">
    <source>
        <dbReference type="ARBA" id="ARBA00010583"/>
    </source>
</evidence>
<reference evidence="7 8" key="1">
    <citation type="submission" date="2021-05" db="EMBL/GenBank/DDBJ databases">
        <title>Genome Assembly of Synthetic Allotetraploid Brassica napus Reveals Homoeologous Exchanges between Subgenomes.</title>
        <authorList>
            <person name="Davis J.T."/>
        </authorList>
    </citation>
    <scope>NUCLEOTIDE SEQUENCE [LARGE SCALE GENOMIC DNA]</scope>
    <source>
        <strain evidence="8">cv. Da-Ae</strain>
        <tissue evidence="7">Seedling</tissue>
    </source>
</reference>
<comment type="subcellular location">
    <subcellularLocation>
        <location evidence="1">Membrane</location>
        <topology evidence="1">Multi-pass membrane protein</topology>
    </subcellularLocation>
</comment>
<feature type="transmembrane region" description="Helical" evidence="6">
    <location>
        <begin position="308"/>
        <end position="327"/>
    </location>
</feature>